<comment type="caution">
    <text evidence="6">The sequence shown here is derived from an EMBL/GenBank/DDBJ whole genome shotgun (WGS) entry which is preliminary data.</text>
</comment>
<dbReference type="AlphaFoldDB" id="U6SI92"/>
<dbReference type="InterPro" id="IPR000847">
    <property type="entry name" value="LysR_HTH_N"/>
</dbReference>
<dbReference type="CDD" id="cd05466">
    <property type="entry name" value="PBP2_LTTR_substrate"/>
    <property type="match status" value="1"/>
</dbReference>
<reference evidence="6 7" key="1">
    <citation type="journal article" date="2013" name="Genome Announc.">
        <title>Genome Sequence of the Extreme Obligate Alkaliphile Bacillus marmarensis Strain DSM 21297.</title>
        <authorList>
            <person name="Wernick D.G."/>
            <person name="Choi K.Y."/>
            <person name="Tat C.A."/>
            <person name="Lafontaine Rivera J.G."/>
            <person name="Liao J.C."/>
        </authorList>
    </citation>
    <scope>NUCLEOTIDE SEQUENCE [LARGE SCALE GENOMIC DNA]</scope>
    <source>
        <strain evidence="6 7">DSM 21297</strain>
    </source>
</reference>
<dbReference type="RefSeq" id="WP_022629850.1">
    <property type="nucleotide sequence ID" value="NZ_ATAE01000065.1"/>
</dbReference>
<evidence type="ECO:0000256" key="2">
    <source>
        <dbReference type="ARBA" id="ARBA00023015"/>
    </source>
</evidence>
<dbReference type="PANTHER" id="PTHR30419:SF28">
    <property type="entry name" value="HTH-TYPE TRANSCRIPTIONAL REGULATOR BSDA"/>
    <property type="match status" value="1"/>
</dbReference>
<dbReference type="FunFam" id="1.10.10.10:FF:000001">
    <property type="entry name" value="LysR family transcriptional regulator"/>
    <property type="match status" value="1"/>
</dbReference>
<dbReference type="GO" id="GO:0003700">
    <property type="term" value="F:DNA-binding transcription factor activity"/>
    <property type="evidence" value="ECO:0007669"/>
    <property type="project" value="InterPro"/>
</dbReference>
<comment type="similarity">
    <text evidence="1">Belongs to the LysR transcriptional regulatory family.</text>
</comment>
<accession>U6SI92</accession>
<dbReference type="InterPro" id="IPR005119">
    <property type="entry name" value="LysR_subst-bd"/>
</dbReference>
<dbReference type="Pfam" id="PF00126">
    <property type="entry name" value="HTH_1"/>
    <property type="match status" value="1"/>
</dbReference>
<dbReference type="InterPro" id="IPR036390">
    <property type="entry name" value="WH_DNA-bd_sf"/>
</dbReference>
<keyword evidence="7" id="KW-1185">Reference proteome</keyword>
<dbReference type="GO" id="GO:0005829">
    <property type="term" value="C:cytosol"/>
    <property type="evidence" value="ECO:0007669"/>
    <property type="project" value="TreeGrafter"/>
</dbReference>
<dbReference type="PANTHER" id="PTHR30419">
    <property type="entry name" value="HTH-TYPE TRANSCRIPTIONAL REGULATOR YBHD"/>
    <property type="match status" value="1"/>
</dbReference>
<keyword evidence="4" id="KW-0804">Transcription</keyword>
<dbReference type="SUPFAM" id="SSF53850">
    <property type="entry name" value="Periplasmic binding protein-like II"/>
    <property type="match status" value="1"/>
</dbReference>
<dbReference type="EMBL" id="ATAE01000065">
    <property type="protein sequence ID" value="ERN51308.1"/>
    <property type="molecule type" value="Genomic_DNA"/>
</dbReference>
<evidence type="ECO:0000256" key="4">
    <source>
        <dbReference type="ARBA" id="ARBA00023163"/>
    </source>
</evidence>
<dbReference type="PATRIC" id="fig|1188261.3.peg.3865"/>
<dbReference type="Gene3D" id="1.10.10.10">
    <property type="entry name" value="Winged helix-like DNA-binding domain superfamily/Winged helix DNA-binding domain"/>
    <property type="match status" value="1"/>
</dbReference>
<keyword evidence="3" id="KW-0238">DNA-binding</keyword>
<dbReference type="PROSITE" id="PS50931">
    <property type="entry name" value="HTH_LYSR"/>
    <property type="match status" value="1"/>
</dbReference>
<name>U6SI92_9BACI</name>
<evidence type="ECO:0000259" key="5">
    <source>
        <dbReference type="PROSITE" id="PS50931"/>
    </source>
</evidence>
<dbReference type="InterPro" id="IPR036388">
    <property type="entry name" value="WH-like_DNA-bd_sf"/>
</dbReference>
<feature type="domain" description="HTH lysR-type" evidence="5">
    <location>
        <begin position="1"/>
        <end position="58"/>
    </location>
</feature>
<dbReference type="InterPro" id="IPR050950">
    <property type="entry name" value="HTH-type_LysR_regulators"/>
</dbReference>
<dbReference type="Proteomes" id="UP000017170">
    <property type="component" value="Unassembled WGS sequence"/>
</dbReference>
<evidence type="ECO:0000256" key="1">
    <source>
        <dbReference type="ARBA" id="ARBA00009437"/>
    </source>
</evidence>
<dbReference type="Pfam" id="PF03466">
    <property type="entry name" value="LysR_substrate"/>
    <property type="match status" value="1"/>
</dbReference>
<evidence type="ECO:0000313" key="7">
    <source>
        <dbReference type="Proteomes" id="UP000017170"/>
    </source>
</evidence>
<dbReference type="Gene3D" id="3.40.190.290">
    <property type="match status" value="1"/>
</dbReference>
<proteinExistence type="inferred from homology"/>
<keyword evidence="2" id="KW-0805">Transcription regulation</keyword>
<dbReference type="SUPFAM" id="SSF46785">
    <property type="entry name" value="Winged helix' DNA-binding domain"/>
    <property type="match status" value="1"/>
</dbReference>
<gene>
    <name evidence="6" type="ORF">A33I_20730</name>
</gene>
<dbReference type="GO" id="GO:0003677">
    <property type="term" value="F:DNA binding"/>
    <property type="evidence" value="ECO:0007669"/>
    <property type="project" value="UniProtKB-KW"/>
</dbReference>
<sequence>MDMVQLKNFIVVAEEENMTKAADLLLLSQSALSRSIHTMEKELGVPLFDRKNRKIVLNQYGKIFLKDAKNMVQYWDHSKIRLKEMIDPSMGNVSASFVHSLGITYIPEILKAFKQDHPGYNLSLQEGKAPNIIKDLLTNDIEFGFGTQYKTFPELEYTVLFKDKISLVISAQHRFAKLNHPITLDMLEAEPFIQYTSGTELKKLIEATINSFNRKLNTVYDGLEVNSIIGIVRANQGIAFIPDSIIPTINGIRAVKVEGVNIERPIYLIHKKQGYLSKAALQFKNFILNRHNLLK</sequence>
<protein>
    <recommendedName>
        <fullName evidence="5">HTH lysR-type domain-containing protein</fullName>
    </recommendedName>
</protein>
<evidence type="ECO:0000313" key="6">
    <source>
        <dbReference type="EMBL" id="ERN51308.1"/>
    </source>
</evidence>
<dbReference type="PRINTS" id="PR00039">
    <property type="entry name" value="HTHLYSR"/>
</dbReference>
<organism evidence="6 7">
    <name type="scientific">Alkalihalophilus marmarensis DSM 21297</name>
    <dbReference type="NCBI Taxonomy" id="1188261"/>
    <lineage>
        <taxon>Bacteria</taxon>
        <taxon>Bacillati</taxon>
        <taxon>Bacillota</taxon>
        <taxon>Bacilli</taxon>
        <taxon>Bacillales</taxon>
        <taxon>Bacillaceae</taxon>
        <taxon>Alkalihalophilus</taxon>
    </lineage>
</organism>
<evidence type="ECO:0000256" key="3">
    <source>
        <dbReference type="ARBA" id="ARBA00023125"/>
    </source>
</evidence>